<dbReference type="Proteomes" id="UP000322294">
    <property type="component" value="Unassembled WGS sequence"/>
</dbReference>
<dbReference type="Pfam" id="PF10704">
    <property type="entry name" value="DUF2508"/>
    <property type="match status" value="1"/>
</dbReference>
<dbReference type="RefSeq" id="WP_222927264.1">
    <property type="nucleotide sequence ID" value="NZ_VNHO01000044.1"/>
</dbReference>
<dbReference type="AlphaFoldDB" id="A0A5S5ADI8"/>
<gene>
    <name evidence="1" type="ORF">LZ11_02400</name>
</gene>
<evidence type="ECO:0000313" key="2">
    <source>
        <dbReference type="Proteomes" id="UP000322294"/>
    </source>
</evidence>
<sequence length="90" mass="10381">MKKEAIARLLAEISSFLMEEEEGTIKPAEFSLSDEVEKAHRELVSAERYFQSVTDPDLVDHAIYTMEAARRKYIYLLKKAREQGITSRNS</sequence>
<proteinExistence type="predicted"/>
<organism evidence="1 2">
    <name type="scientific">Thermosediminibacter litoriperuensis</name>
    <dbReference type="NCBI Taxonomy" id="291989"/>
    <lineage>
        <taxon>Bacteria</taxon>
        <taxon>Bacillati</taxon>
        <taxon>Bacillota</taxon>
        <taxon>Clostridia</taxon>
        <taxon>Thermosediminibacterales</taxon>
        <taxon>Thermosediminibacteraceae</taxon>
        <taxon>Thermosediminibacter</taxon>
    </lineage>
</organism>
<comment type="caution">
    <text evidence="1">The sequence shown here is derived from an EMBL/GenBank/DDBJ whole genome shotgun (WGS) entry which is preliminary data.</text>
</comment>
<evidence type="ECO:0000313" key="1">
    <source>
        <dbReference type="EMBL" id="TYP47679.1"/>
    </source>
</evidence>
<dbReference type="InterPro" id="IPR019644">
    <property type="entry name" value="DUF2508"/>
</dbReference>
<name>A0A5S5ADI8_9FIRM</name>
<dbReference type="EMBL" id="VNHO01000044">
    <property type="protein sequence ID" value="TYP47679.1"/>
    <property type="molecule type" value="Genomic_DNA"/>
</dbReference>
<protein>
    <submittedName>
        <fullName evidence="1">Uncharacterized protein DUF2508</fullName>
    </submittedName>
</protein>
<keyword evidence="2" id="KW-1185">Reference proteome</keyword>
<reference evidence="1 2" key="1">
    <citation type="submission" date="2019-07" db="EMBL/GenBank/DDBJ databases">
        <title>Genomic Encyclopedia of Type Strains, Phase I: the one thousand microbial genomes (KMG-I) project.</title>
        <authorList>
            <person name="Kyrpides N."/>
        </authorList>
    </citation>
    <scope>NUCLEOTIDE SEQUENCE [LARGE SCALE GENOMIC DNA]</scope>
    <source>
        <strain evidence="1 2">DSM 16647</strain>
    </source>
</reference>
<accession>A0A5S5ADI8</accession>